<keyword evidence="5" id="KW-0808">Transferase</keyword>
<dbReference type="PANTHER" id="PTHR11904">
    <property type="entry name" value="METHYLTHIOADENOSINE/PURINE NUCLEOSIDE PHOSPHORYLASE"/>
    <property type="match status" value="1"/>
</dbReference>
<dbReference type="InterPro" id="IPR011268">
    <property type="entry name" value="Purine_phosphorylase"/>
</dbReference>
<dbReference type="InterPro" id="IPR035994">
    <property type="entry name" value="Nucleoside_phosphorylase_sf"/>
</dbReference>
<sequence length="194" mass="21470">MPVRVMKLCGVTHLIASNAAGGINEEYNEGDIMIMKDHINFMGFAGNNPLVGFNDERWGPRFIPANKVYDKGLREEAKRIATKIGMSPIVREGVYVFLGGPSFETIAEINMFRICGANAVGMSTVGEALMAYHAGMKVFAFSLITNKCVQDYDDDREANHSEVLDVGAKRSGILKKWIGGIVEYIRQECHQNGY</sequence>
<keyword evidence="13" id="KW-1185">Reference proteome</keyword>
<evidence type="ECO:0000313" key="13">
    <source>
        <dbReference type="Proteomes" id="UP001558652"/>
    </source>
</evidence>
<comment type="pathway">
    <text evidence="1">Purine metabolism; purine nucleoside salvage.</text>
</comment>
<evidence type="ECO:0000259" key="11">
    <source>
        <dbReference type="Pfam" id="PF01048"/>
    </source>
</evidence>
<evidence type="ECO:0000256" key="1">
    <source>
        <dbReference type="ARBA" id="ARBA00005058"/>
    </source>
</evidence>
<name>A0ABD0YC70_9HEMI</name>
<evidence type="ECO:0000256" key="6">
    <source>
        <dbReference type="ARBA" id="ARBA00023918"/>
    </source>
</evidence>
<evidence type="ECO:0000256" key="2">
    <source>
        <dbReference type="ARBA" id="ARBA00006751"/>
    </source>
</evidence>
<evidence type="ECO:0000256" key="8">
    <source>
        <dbReference type="ARBA" id="ARBA00023950"/>
    </source>
</evidence>
<dbReference type="PANTHER" id="PTHR11904:SF9">
    <property type="entry name" value="PURINE NUCLEOSIDE PHOSPHORYLASE-RELATED"/>
    <property type="match status" value="1"/>
</dbReference>
<evidence type="ECO:0000256" key="5">
    <source>
        <dbReference type="ARBA" id="ARBA00022679"/>
    </source>
</evidence>
<evidence type="ECO:0000256" key="4">
    <source>
        <dbReference type="ARBA" id="ARBA00022676"/>
    </source>
</evidence>
<feature type="domain" description="Nucleoside phosphorylase" evidence="11">
    <location>
        <begin position="2"/>
        <end position="170"/>
    </location>
</feature>
<organism evidence="12 13">
    <name type="scientific">Ranatra chinensis</name>
    <dbReference type="NCBI Taxonomy" id="642074"/>
    <lineage>
        <taxon>Eukaryota</taxon>
        <taxon>Metazoa</taxon>
        <taxon>Ecdysozoa</taxon>
        <taxon>Arthropoda</taxon>
        <taxon>Hexapoda</taxon>
        <taxon>Insecta</taxon>
        <taxon>Pterygota</taxon>
        <taxon>Neoptera</taxon>
        <taxon>Paraneoptera</taxon>
        <taxon>Hemiptera</taxon>
        <taxon>Heteroptera</taxon>
        <taxon>Panheteroptera</taxon>
        <taxon>Nepomorpha</taxon>
        <taxon>Nepidae</taxon>
        <taxon>Ranatrinae</taxon>
        <taxon>Ranatra</taxon>
    </lineage>
</organism>
<dbReference type="Pfam" id="PF01048">
    <property type="entry name" value="PNP_UDP_1"/>
    <property type="match status" value="1"/>
</dbReference>
<evidence type="ECO:0000256" key="9">
    <source>
        <dbReference type="ARBA" id="ARBA00023970"/>
    </source>
</evidence>
<dbReference type="SUPFAM" id="SSF53167">
    <property type="entry name" value="Purine and uridine phosphorylases"/>
    <property type="match status" value="1"/>
</dbReference>
<dbReference type="AlphaFoldDB" id="A0ABD0YC70"/>
<dbReference type="EMBL" id="JBFDAA010000009">
    <property type="protein sequence ID" value="KAL1128915.1"/>
    <property type="molecule type" value="Genomic_DNA"/>
</dbReference>
<keyword evidence="4" id="KW-0328">Glycosyltransferase</keyword>
<evidence type="ECO:0000256" key="3">
    <source>
        <dbReference type="ARBA" id="ARBA00011886"/>
    </source>
</evidence>
<evidence type="ECO:0000313" key="12">
    <source>
        <dbReference type="EMBL" id="KAL1128915.1"/>
    </source>
</evidence>
<protein>
    <recommendedName>
        <fullName evidence="3">purine-nucleoside phosphorylase</fullName>
        <ecNumber evidence="3">2.4.2.1</ecNumber>
    </recommendedName>
    <alternativeName>
        <fullName evidence="10">Inosine-guanosine phosphorylase</fullName>
    </alternativeName>
</protein>
<dbReference type="InterPro" id="IPR000845">
    <property type="entry name" value="Nucleoside_phosphorylase_d"/>
</dbReference>
<reference evidence="12 13" key="1">
    <citation type="submission" date="2024-07" db="EMBL/GenBank/DDBJ databases">
        <title>Chromosome-level genome assembly of the water stick insect Ranatra chinensis (Heteroptera: Nepidae).</title>
        <authorList>
            <person name="Liu X."/>
        </authorList>
    </citation>
    <scope>NUCLEOTIDE SEQUENCE [LARGE SCALE GENOMIC DNA]</scope>
    <source>
        <strain evidence="12">Cailab_2021Rc</strain>
        <tissue evidence="12">Muscle</tissue>
    </source>
</reference>
<comment type="catalytic activity">
    <reaction evidence="9">
        <text>guanosine + phosphate = alpha-D-ribose 1-phosphate + guanine</text>
        <dbReference type="Rhea" id="RHEA:13233"/>
        <dbReference type="ChEBI" id="CHEBI:16235"/>
        <dbReference type="ChEBI" id="CHEBI:16750"/>
        <dbReference type="ChEBI" id="CHEBI:43474"/>
        <dbReference type="ChEBI" id="CHEBI:57720"/>
        <dbReference type="EC" id="2.4.2.1"/>
    </reaction>
</comment>
<accession>A0ABD0YC70</accession>
<dbReference type="Gene3D" id="3.40.50.1580">
    <property type="entry name" value="Nucleoside phosphorylase domain"/>
    <property type="match status" value="1"/>
</dbReference>
<dbReference type="CDD" id="cd09009">
    <property type="entry name" value="PNP-EcPNPII_like"/>
    <property type="match status" value="1"/>
</dbReference>
<comment type="catalytic activity">
    <reaction evidence="6">
        <text>inosine + phosphate = alpha-D-ribose 1-phosphate + hypoxanthine</text>
        <dbReference type="Rhea" id="RHEA:27646"/>
        <dbReference type="ChEBI" id="CHEBI:17368"/>
        <dbReference type="ChEBI" id="CHEBI:17596"/>
        <dbReference type="ChEBI" id="CHEBI:43474"/>
        <dbReference type="ChEBI" id="CHEBI:57720"/>
        <dbReference type="EC" id="2.4.2.1"/>
    </reaction>
</comment>
<comment type="caution">
    <text evidence="12">The sequence shown here is derived from an EMBL/GenBank/DDBJ whole genome shotgun (WGS) entry which is preliminary data.</text>
</comment>
<dbReference type="EC" id="2.4.2.1" evidence="3"/>
<dbReference type="Proteomes" id="UP001558652">
    <property type="component" value="Unassembled WGS sequence"/>
</dbReference>
<comment type="catalytic activity">
    <reaction evidence="7">
        <text>2'-deoxyguanosine + phosphate = 2-deoxy-alpha-D-ribose 1-phosphate + guanine</text>
        <dbReference type="Rhea" id="RHEA:27738"/>
        <dbReference type="ChEBI" id="CHEBI:16235"/>
        <dbReference type="ChEBI" id="CHEBI:17172"/>
        <dbReference type="ChEBI" id="CHEBI:43474"/>
        <dbReference type="ChEBI" id="CHEBI:57259"/>
        <dbReference type="EC" id="2.4.2.1"/>
    </reaction>
</comment>
<evidence type="ECO:0000256" key="10">
    <source>
        <dbReference type="ARBA" id="ARBA00031036"/>
    </source>
</evidence>
<dbReference type="NCBIfam" id="TIGR01697">
    <property type="entry name" value="PNPH-PUNA-XAPA"/>
    <property type="match status" value="1"/>
</dbReference>
<gene>
    <name evidence="12" type="ORF">AAG570_013449</name>
</gene>
<dbReference type="GO" id="GO:0004731">
    <property type="term" value="F:purine-nucleoside phosphorylase activity"/>
    <property type="evidence" value="ECO:0007669"/>
    <property type="project" value="UniProtKB-EC"/>
</dbReference>
<comment type="catalytic activity">
    <reaction evidence="8">
        <text>2'-deoxyinosine + phosphate = 2-deoxy-alpha-D-ribose 1-phosphate + hypoxanthine</text>
        <dbReference type="Rhea" id="RHEA:27750"/>
        <dbReference type="ChEBI" id="CHEBI:17368"/>
        <dbReference type="ChEBI" id="CHEBI:28997"/>
        <dbReference type="ChEBI" id="CHEBI:43474"/>
        <dbReference type="ChEBI" id="CHEBI:57259"/>
        <dbReference type="EC" id="2.4.2.1"/>
    </reaction>
</comment>
<evidence type="ECO:0000256" key="7">
    <source>
        <dbReference type="ARBA" id="ARBA00023929"/>
    </source>
</evidence>
<comment type="similarity">
    <text evidence="2">Belongs to the PNP/MTAP phosphorylase family.</text>
</comment>
<proteinExistence type="inferred from homology"/>